<dbReference type="GO" id="GO:0007059">
    <property type="term" value="P:chromosome segregation"/>
    <property type="evidence" value="ECO:0007669"/>
    <property type="project" value="UniProtKB-UniRule"/>
</dbReference>
<dbReference type="AlphaFoldDB" id="A0A1M4Z698"/>
<dbReference type="PANTHER" id="PTHR33969">
    <property type="entry name" value="SEGREGATION AND CONDENSATION PROTEIN A"/>
    <property type="match status" value="1"/>
</dbReference>
<evidence type="ECO:0000313" key="5">
    <source>
        <dbReference type="Proteomes" id="UP000184251"/>
    </source>
</evidence>
<dbReference type="InterPro" id="IPR023093">
    <property type="entry name" value="ScpA-like_C"/>
</dbReference>
<evidence type="ECO:0000256" key="3">
    <source>
        <dbReference type="HAMAP-Rule" id="MF_01805"/>
    </source>
</evidence>
<dbReference type="Pfam" id="PF02616">
    <property type="entry name" value="SMC_ScpA"/>
    <property type="match status" value="1"/>
</dbReference>
<dbReference type="Gene3D" id="1.10.10.580">
    <property type="entry name" value="Structural maintenance of chromosome 1. Chain E"/>
    <property type="match status" value="1"/>
</dbReference>
<dbReference type="STRING" id="1120975.SAMN02746064_01968"/>
<dbReference type="GO" id="GO:0051301">
    <property type="term" value="P:cell division"/>
    <property type="evidence" value="ECO:0007669"/>
    <property type="project" value="UniProtKB-KW"/>
</dbReference>
<organism evidence="4 5">
    <name type="scientific">Alkalibacter saccharofermentans DSM 14828</name>
    <dbReference type="NCBI Taxonomy" id="1120975"/>
    <lineage>
        <taxon>Bacteria</taxon>
        <taxon>Bacillati</taxon>
        <taxon>Bacillota</taxon>
        <taxon>Clostridia</taxon>
        <taxon>Eubacteriales</taxon>
        <taxon>Eubacteriaceae</taxon>
        <taxon>Alkalibacter</taxon>
    </lineage>
</organism>
<dbReference type="InterPro" id="IPR003768">
    <property type="entry name" value="ScpA"/>
</dbReference>
<dbReference type="RefSeq" id="WP_073271507.1">
    <property type="nucleotide sequence ID" value="NZ_FQTU01000015.1"/>
</dbReference>
<name>A0A1M4Z698_9FIRM</name>
<dbReference type="PANTHER" id="PTHR33969:SF2">
    <property type="entry name" value="SEGREGATION AND CONDENSATION PROTEIN A"/>
    <property type="match status" value="1"/>
</dbReference>
<comment type="function">
    <text evidence="3">Participates in chromosomal partition during cell division. May act via the formation of a condensin-like complex containing Smc and ScpB that pull DNA away from mid-cell into both cell halves.</text>
</comment>
<keyword evidence="3" id="KW-0131">Cell cycle</keyword>
<gene>
    <name evidence="3" type="primary">scpA</name>
    <name evidence="4" type="ORF">SAMN02746064_01968</name>
</gene>
<keyword evidence="5" id="KW-1185">Reference proteome</keyword>
<sequence>MNYEIKLEEFQGPFDLLLHLVNKNEIDIFDIPIASITSQYLGYIDKMKEKNLELTSEFILMASRLIEIKSKMLLPVEEDDEGEEIDPREELAQRLYEYKIFKEISAFMKEKEVMYMKTYFKDPEYIPFNGEVETPVDVQELLRSLRNVLAANNLILEGEDKDIHTIQKEVVRIEDKIRDLEVLLSENPTIKFSMAFKGAKSVQAVVVTFLALLQLVKNNMVKFRQDKNFDEIIISRM</sequence>
<dbReference type="Proteomes" id="UP000184251">
    <property type="component" value="Unassembled WGS sequence"/>
</dbReference>
<dbReference type="GO" id="GO:0006260">
    <property type="term" value="P:DNA replication"/>
    <property type="evidence" value="ECO:0007669"/>
    <property type="project" value="UniProtKB-UniRule"/>
</dbReference>
<protein>
    <recommendedName>
        <fullName evidence="2 3">Segregation and condensation protein A</fullName>
    </recommendedName>
</protein>
<dbReference type="Gene3D" id="6.10.250.2410">
    <property type="match status" value="1"/>
</dbReference>
<dbReference type="EMBL" id="FQTU01000015">
    <property type="protein sequence ID" value="SHF13515.1"/>
    <property type="molecule type" value="Genomic_DNA"/>
</dbReference>
<proteinExistence type="inferred from homology"/>
<evidence type="ECO:0000256" key="2">
    <source>
        <dbReference type="ARBA" id="ARBA00044777"/>
    </source>
</evidence>
<evidence type="ECO:0000313" key="4">
    <source>
        <dbReference type="EMBL" id="SHF13515.1"/>
    </source>
</evidence>
<comment type="subcellular location">
    <subcellularLocation>
        <location evidence="3">Cytoplasm</location>
    </subcellularLocation>
    <text evidence="3">Associated with two foci at the outer edges of the nucleoid region in young cells, and at four foci within both cell halves in older cells.</text>
</comment>
<comment type="subunit">
    <text evidence="3">Component of a cohesin-like complex composed of ScpA, ScpB and the Smc homodimer, in which ScpA and ScpB bind to the head domain of Smc. The presence of the three proteins is required for the association of the complex with DNA.</text>
</comment>
<dbReference type="GO" id="GO:0005737">
    <property type="term" value="C:cytoplasm"/>
    <property type="evidence" value="ECO:0007669"/>
    <property type="project" value="UniProtKB-SubCell"/>
</dbReference>
<evidence type="ECO:0000256" key="1">
    <source>
        <dbReference type="ARBA" id="ARBA00022829"/>
    </source>
</evidence>
<reference evidence="4 5" key="1">
    <citation type="submission" date="2016-11" db="EMBL/GenBank/DDBJ databases">
        <authorList>
            <person name="Jaros S."/>
            <person name="Januszkiewicz K."/>
            <person name="Wedrychowicz H."/>
        </authorList>
    </citation>
    <scope>NUCLEOTIDE SEQUENCE [LARGE SCALE GENOMIC DNA]</scope>
    <source>
        <strain evidence="4 5">DSM 14828</strain>
    </source>
</reference>
<accession>A0A1M4Z698</accession>
<keyword evidence="3" id="KW-0963">Cytoplasm</keyword>
<keyword evidence="1 3" id="KW-0159">Chromosome partition</keyword>
<keyword evidence="3" id="KW-0132">Cell division</keyword>
<dbReference type="HAMAP" id="MF_01805">
    <property type="entry name" value="ScpA"/>
    <property type="match status" value="1"/>
</dbReference>
<comment type="similarity">
    <text evidence="3">Belongs to the ScpA family.</text>
</comment>
<dbReference type="OrthoDB" id="9811016at2"/>